<name>W4M037_ENTF1</name>
<dbReference type="PANTHER" id="PTHR24096:SF323">
    <property type="entry name" value="BLR3536 PROTEIN"/>
    <property type="match status" value="1"/>
</dbReference>
<dbReference type="InterPro" id="IPR020845">
    <property type="entry name" value="AMP-binding_CS"/>
</dbReference>
<dbReference type="InterPro" id="IPR025110">
    <property type="entry name" value="AMP-bd_C"/>
</dbReference>
<sequence>MYPGAHAQNWPDKAAAIHAATGDQLTYRNLNDRSMQLARVWRAHGLQPGDHVALLMENNLRFFEVAWAALRSGLYITAINWHLTPEEAAYIINDCGAQSIVSSAAMQAVASALPELTPNCSLWLMTDSCMNDWMPYEDAIAEHPTTPLEQELLGDSMLYSSGTTGRPKGIKRALSGQAMTSGTRSHDRLRGYGFREDTIYLSPAPLYHAAPFGYTIGTQSIGGTVVMMERFNELESLRLIEHYRVTHSQWVPTMFVRLLKLPEADRQRYDLSSHEVAVHAAAPCPVEVKRQMIDWWGPILLEYYAGTEGNGSTVIQSHEWLERPGSVGRAMSGILHICDDEGHELPTGEAGLIYYEQETMPFAYHNDPEKTRAAQHPIYPNWSTLGDMGYVDEEGYLYLTDRKAFMIISGGVNIYPQAVEDVLILHPGIADVAVFGVPNAEFGEEVKAVVQLAPGIEPSPALAETLIAYAREHMAHYMTPRSIDFIDELPRLPTGKLYKRLLRDPYWVDQKKAI</sequence>
<gene>
    <name evidence="3" type="ORF">ETSY1_01540</name>
</gene>
<dbReference type="AlphaFoldDB" id="W4M037"/>
<dbReference type="PATRIC" id="fig|1429438.4.peg.492"/>
<evidence type="ECO:0000259" key="1">
    <source>
        <dbReference type="Pfam" id="PF00501"/>
    </source>
</evidence>
<keyword evidence="4" id="KW-1185">Reference proteome</keyword>
<feature type="domain" description="AMP-dependent synthetase/ligase" evidence="1">
    <location>
        <begin position="6"/>
        <end position="358"/>
    </location>
</feature>
<dbReference type="HOGENOM" id="CLU_000022_59_0_7"/>
<evidence type="ECO:0000313" key="3">
    <source>
        <dbReference type="EMBL" id="ETX03017.1"/>
    </source>
</evidence>
<dbReference type="PANTHER" id="PTHR24096">
    <property type="entry name" value="LONG-CHAIN-FATTY-ACID--COA LIGASE"/>
    <property type="match status" value="1"/>
</dbReference>
<dbReference type="GO" id="GO:0016405">
    <property type="term" value="F:CoA-ligase activity"/>
    <property type="evidence" value="ECO:0007669"/>
    <property type="project" value="TreeGrafter"/>
</dbReference>
<dbReference type="InterPro" id="IPR000873">
    <property type="entry name" value="AMP-dep_synth/lig_dom"/>
</dbReference>
<dbReference type="Pfam" id="PF13193">
    <property type="entry name" value="AMP-binding_C"/>
    <property type="match status" value="1"/>
</dbReference>
<dbReference type="Pfam" id="PF00501">
    <property type="entry name" value="AMP-binding"/>
    <property type="match status" value="1"/>
</dbReference>
<feature type="domain" description="AMP-binding enzyme C-terminal" evidence="2">
    <location>
        <begin position="419"/>
        <end position="496"/>
    </location>
</feature>
<evidence type="ECO:0000259" key="2">
    <source>
        <dbReference type="Pfam" id="PF13193"/>
    </source>
</evidence>
<dbReference type="Gene3D" id="3.30.300.30">
    <property type="match status" value="1"/>
</dbReference>
<proteinExistence type="predicted"/>
<dbReference type="Proteomes" id="UP000019141">
    <property type="component" value="Unassembled WGS sequence"/>
</dbReference>
<protein>
    <submittedName>
        <fullName evidence="3">Acyl-CoA synthetase</fullName>
    </submittedName>
</protein>
<evidence type="ECO:0000313" key="4">
    <source>
        <dbReference type="Proteomes" id="UP000019141"/>
    </source>
</evidence>
<organism evidence="3 4">
    <name type="scientific">Entotheonella factor</name>
    <dbReference type="NCBI Taxonomy" id="1429438"/>
    <lineage>
        <taxon>Bacteria</taxon>
        <taxon>Pseudomonadati</taxon>
        <taxon>Nitrospinota/Tectimicrobiota group</taxon>
        <taxon>Candidatus Tectimicrobiota</taxon>
        <taxon>Candidatus Entotheonellia</taxon>
        <taxon>Candidatus Entotheonellales</taxon>
        <taxon>Candidatus Entotheonellaceae</taxon>
        <taxon>Candidatus Entotheonella</taxon>
    </lineage>
</organism>
<dbReference type="SUPFAM" id="SSF56801">
    <property type="entry name" value="Acetyl-CoA synthetase-like"/>
    <property type="match status" value="1"/>
</dbReference>
<dbReference type="PROSITE" id="PS00455">
    <property type="entry name" value="AMP_BINDING"/>
    <property type="match status" value="1"/>
</dbReference>
<accession>W4M037</accession>
<reference evidence="3 4" key="1">
    <citation type="journal article" date="2014" name="Nature">
        <title>An environmental bacterial taxon with a large and distinct metabolic repertoire.</title>
        <authorList>
            <person name="Wilson M.C."/>
            <person name="Mori T."/>
            <person name="Ruckert C."/>
            <person name="Uria A.R."/>
            <person name="Helf M.J."/>
            <person name="Takada K."/>
            <person name="Gernert C."/>
            <person name="Steffens U.A."/>
            <person name="Heycke N."/>
            <person name="Schmitt S."/>
            <person name="Rinke C."/>
            <person name="Helfrich E.J."/>
            <person name="Brachmann A.O."/>
            <person name="Gurgui C."/>
            <person name="Wakimoto T."/>
            <person name="Kracht M."/>
            <person name="Crusemann M."/>
            <person name="Hentschel U."/>
            <person name="Abe I."/>
            <person name="Matsunaga S."/>
            <person name="Kalinowski J."/>
            <person name="Takeyama H."/>
            <person name="Piel J."/>
        </authorList>
    </citation>
    <scope>NUCLEOTIDE SEQUENCE [LARGE SCALE GENOMIC DNA]</scope>
    <source>
        <strain evidence="4">TSY1</strain>
    </source>
</reference>
<dbReference type="Gene3D" id="3.40.50.12780">
    <property type="entry name" value="N-terminal domain of ligase-like"/>
    <property type="match status" value="1"/>
</dbReference>
<dbReference type="EMBL" id="AZHW01000086">
    <property type="protein sequence ID" value="ETX03017.1"/>
    <property type="molecule type" value="Genomic_DNA"/>
</dbReference>
<comment type="caution">
    <text evidence="3">The sequence shown here is derived from an EMBL/GenBank/DDBJ whole genome shotgun (WGS) entry which is preliminary data.</text>
</comment>
<dbReference type="InterPro" id="IPR045851">
    <property type="entry name" value="AMP-bd_C_sf"/>
</dbReference>
<dbReference type="InterPro" id="IPR042099">
    <property type="entry name" value="ANL_N_sf"/>
</dbReference>